<dbReference type="PANTHER" id="PTHR42852:SF6">
    <property type="entry name" value="THIOL:DISULFIDE INTERCHANGE PROTEIN DSBE"/>
    <property type="match status" value="1"/>
</dbReference>
<protein>
    <submittedName>
        <fullName evidence="7">Cytochrome c biogenesis protein CcmG/thiol:disulfide interchange protein DsbE</fullName>
    </submittedName>
</protein>
<dbReference type="GO" id="GO:0017004">
    <property type="term" value="P:cytochrome complex assembly"/>
    <property type="evidence" value="ECO:0007669"/>
    <property type="project" value="UniProtKB-KW"/>
</dbReference>
<keyword evidence="4" id="KW-1015">Disulfide bond</keyword>
<dbReference type="InterPro" id="IPR004799">
    <property type="entry name" value="Periplasmic_diS_OxRdtase_DsbE"/>
</dbReference>
<dbReference type="CDD" id="cd03010">
    <property type="entry name" value="TlpA_like_DsbE"/>
    <property type="match status" value="1"/>
</dbReference>
<dbReference type="Proteomes" id="UP000256845">
    <property type="component" value="Unassembled WGS sequence"/>
</dbReference>
<comment type="caution">
    <text evidence="7">The sequence shown here is derived from an EMBL/GenBank/DDBJ whole genome shotgun (WGS) entry which is preliminary data.</text>
</comment>
<dbReference type="InterPro" id="IPR013766">
    <property type="entry name" value="Thioredoxin_domain"/>
</dbReference>
<dbReference type="PANTHER" id="PTHR42852">
    <property type="entry name" value="THIOL:DISULFIDE INTERCHANGE PROTEIN DSBE"/>
    <property type="match status" value="1"/>
</dbReference>
<evidence type="ECO:0000256" key="1">
    <source>
        <dbReference type="ARBA" id="ARBA00004196"/>
    </source>
</evidence>
<dbReference type="InterPro" id="IPR036249">
    <property type="entry name" value="Thioredoxin-like_sf"/>
</dbReference>
<dbReference type="GO" id="GO:0030288">
    <property type="term" value="C:outer membrane-bounded periplasmic space"/>
    <property type="evidence" value="ECO:0007669"/>
    <property type="project" value="InterPro"/>
</dbReference>
<keyword evidence="8" id="KW-1185">Reference proteome</keyword>
<organism evidence="7 8">
    <name type="scientific">Aestuariispira insulae</name>
    <dbReference type="NCBI Taxonomy" id="1461337"/>
    <lineage>
        <taxon>Bacteria</taxon>
        <taxon>Pseudomonadati</taxon>
        <taxon>Pseudomonadota</taxon>
        <taxon>Alphaproteobacteria</taxon>
        <taxon>Rhodospirillales</taxon>
        <taxon>Kiloniellaceae</taxon>
        <taxon>Aestuariispira</taxon>
    </lineage>
</organism>
<evidence type="ECO:0000256" key="5">
    <source>
        <dbReference type="ARBA" id="ARBA00023284"/>
    </source>
</evidence>
<feature type="domain" description="Thioredoxin" evidence="6">
    <location>
        <begin position="39"/>
        <end position="181"/>
    </location>
</feature>
<evidence type="ECO:0000313" key="8">
    <source>
        <dbReference type="Proteomes" id="UP000256845"/>
    </source>
</evidence>
<reference evidence="7 8" key="1">
    <citation type="submission" date="2018-07" db="EMBL/GenBank/DDBJ databases">
        <title>Genomic Encyclopedia of Type Strains, Phase III (KMG-III): the genomes of soil and plant-associated and newly described type strains.</title>
        <authorList>
            <person name="Whitman W."/>
        </authorList>
    </citation>
    <scope>NUCLEOTIDE SEQUENCE [LARGE SCALE GENOMIC DNA]</scope>
    <source>
        <strain evidence="7 8">CECT 8488</strain>
    </source>
</reference>
<dbReference type="Pfam" id="PF08534">
    <property type="entry name" value="Redoxin"/>
    <property type="match status" value="1"/>
</dbReference>
<sequence>MSKRVFFLVPFLVLFGLGVAFYFGLFAAAERGQRVIPDAMVGKPVPNFDLASYRSDQPGLNTADLKGQPQLVNFFASWCVPCLAEHPLISKLAEEEGVIVNGIGYSDTPENIENWLKRHGNPYARVGVDETRRIGVDWGVSGVPETYLVDAEGKIVFKYGGPLTRQVIKEEILPLMKGLSR</sequence>
<accession>A0A3D9HQH1</accession>
<dbReference type="GO" id="GO:0015036">
    <property type="term" value="F:disulfide oxidoreductase activity"/>
    <property type="evidence" value="ECO:0007669"/>
    <property type="project" value="InterPro"/>
</dbReference>
<evidence type="ECO:0000259" key="6">
    <source>
        <dbReference type="PROSITE" id="PS51352"/>
    </source>
</evidence>
<dbReference type="NCBIfam" id="TIGR00385">
    <property type="entry name" value="dsbE"/>
    <property type="match status" value="1"/>
</dbReference>
<dbReference type="OrthoDB" id="9799347at2"/>
<comment type="similarity">
    <text evidence="2">Belongs to the thioredoxin family. DsbE subfamily.</text>
</comment>
<evidence type="ECO:0000256" key="3">
    <source>
        <dbReference type="ARBA" id="ARBA00022748"/>
    </source>
</evidence>
<evidence type="ECO:0000313" key="7">
    <source>
        <dbReference type="EMBL" id="RED51561.1"/>
    </source>
</evidence>
<name>A0A3D9HQH1_9PROT</name>
<dbReference type="SUPFAM" id="SSF52833">
    <property type="entry name" value="Thioredoxin-like"/>
    <property type="match status" value="1"/>
</dbReference>
<keyword evidence="5" id="KW-0676">Redox-active center</keyword>
<dbReference type="AlphaFoldDB" id="A0A3D9HQH1"/>
<gene>
    <name evidence="7" type="ORF">DFP90_103364</name>
</gene>
<dbReference type="Gene3D" id="3.40.30.10">
    <property type="entry name" value="Glutaredoxin"/>
    <property type="match status" value="1"/>
</dbReference>
<dbReference type="EMBL" id="QRDW01000003">
    <property type="protein sequence ID" value="RED51561.1"/>
    <property type="molecule type" value="Genomic_DNA"/>
</dbReference>
<dbReference type="PROSITE" id="PS00194">
    <property type="entry name" value="THIOREDOXIN_1"/>
    <property type="match status" value="1"/>
</dbReference>
<keyword evidence="3" id="KW-0201">Cytochrome c-type biogenesis</keyword>
<dbReference type="InterPro" id="IPR017937">
    <property type="entry name" value="Thioredoxin_CS"/>
</dbReference>
<proteinExistence type="inferred from homology"/>
<dbReference type="InterPro" id="IPR050553">
    <property type="entry name" value="Thioredoxin_ResA/DsbE_sf"/>
</dbReference>
<evidence type="ECO:0000256" key="2">
    <source>
        <dbReference type="ARBA" id="ARBA00007758"/>
    </source>
</evidence>
<dbReference type="PROSITE" id="PS51352">
    <property type="entry name" value="THIOREDOXIN_2"/>
    <property type="match status" value="1"/>
</dbReference>
<evidence type="ECO:0000256" key="4">
    <source>
        <dbReference type="ARBA" id="ARBA00023157"/>
    </source>
</evidence>
<dbReference type="InterPro" id="IPR013740">
    <property type="entry name" value="Redoxin"/>
</dbReference>
<comment type="subcellular location">
    <subcellularLocation>
        <location evidence="1">Cell envelope</location>
    </subcellularLocation>
</comment>